<proteinExistence type="predicted"/>
<dbReference type="GeneID" id="25249537"/>
<dbReference type="VEuPathDB" id="ToxoDB:ETH2_1369200"/>
<evidence type="ECO:0000313" key="4">
    <source>
        <dbReference type="Proteomes" id="UP000030747"/>
    </source>
</evidence>
<feature type="region of interest" description="Disordered" evidence="1">
    <location>
        <begin position="1"/>
        <end position="128"/>
    </location>
</feature>
<sequence>MNSKEEIKKLNSSSISSSAAAASEGAIRRRRAPQDAAAKADAAAEEAAARAPSSSSKRRLSAVAPEEQLSSSSSSNSSTGIEEKAAAPDTVGAAPGGSQNESSKEPPAADTSKASCKQEQQQQQQQQQQRVSRLLIEITPQIRSFIESHVPAKQRSSLVVKGAADLDVLQRWVKAANEKAGKNGPKVNMAELVEDSHLVERIEPPPVPLESLSFKERLRLMADERRHQAAIKSLWGEKKDAEDCFADLNRSLAMGVNALIGIFLTFLGGYWAALYSGVRAFETVGPRRGALLLINFLQQLSVTPAAPQQQQQQQQQQECECVLQRIIVGLVCSLVCLVVEVLLFILHDERQRKKARRGGVTLGRGCSGS</sequence>
<keyword evidence="2" id="KW-0472">Membrane</keyword>
<keyword evidence="2" id="KW-1133">Transmembrane helix</keyword>
<dbReference type="RefSeq" id="XP_013228451.1">
    <property type="nucleotide sequence ID" value="XM_013372997.1"/>
</dbReference>
<reference evidence="3" key="1">
    <citation type="submission" date="2013-10" db="EMBL/GenBank/DDBJ databases">
        <title>Genomic analysis of the causative agents of coccidiosis in chickens.</title>
        <authorList>
            <person name="Reid A.J."/>
            <person name="Blake D."/>
            <person name="Billington K."/>
            <person name="Browne H."/>
            <person name="Dunn M."/>
            <person name="Hung S."/>
            <person name="Kawahara F."/>
            <person name="Miranda-Saavedra D."/>
            <person name="Mourier T."/>
            <person name="Nagra H."/>
            <person name="Otto T.D."/>
            <person name="Rawlings N."/>
            <person name="Sanchez A."/>
            <person name="Sanders M."/>
            <person name="Subramaniam C."/>
            <person name="Tay Y."/>
            <person name="Dear P."/>
            <person name="Doerig C."/>
            <person name="Gruber A."/>
            <person name="Parkinson J."/>
            <person name="Shirley M."/>
            <person name="Wan K.L."/>
            <person name="Berriman M."/>
            <person name="Tomley F."/>
            <person name="Pain A."/>
        </authorList>
    </citation>
    <scope>NUCLEOTIDE SEQUENCE [LARGE SCALE GENOMIC DNA]</scope>
    <source>
        <strain evidence="3">Houghton</strain>
    </source>
</reference>
<keyword evidence="4" id="KW-1185">Reference proteome</keyword>
<dbReference type="EMBL" id="HG673769">
    <property type="protein sequence ID" value="CDJ37613.1"/>
    <property type="molecule type" value="Genomic_DNA"/>
</dbReference>
<dbReference type="OrthoDB" id="354653at2759"/>
<organism evidence="3 4">
    <name type="scientific">Eimeria tenella</name>
    <name type="common">Coccidian parasite</name>
    <dbReference type="NCBI Taxonomy" id="5802"/>
    <lineage>
        <taxon>Eukaryota</taxon>
        <taxon>Sar</taxon>
        <taxon>Alveolata</taxon>
        <taxon>Apicomplexa</taxon>
        <taxon>Conoidasida</taxon>
        <taxon>Coccidia</taxon>
        <taxon>Eucoccidiorida</taxon>
        <taxon>Eimeriorina</taxon>
        <taxon>Eimeriidae</taxon>
        <taxon>Eimeria</taxon>
    </lineage>
</organism>
<name>U6KQ96_EIMTE</name>
<evidence type="ECO:0000256" key="1">
    <source>
        <dbReference type="SAM" id="MobiDB-lite"/>
    </source>
</evidence>
<keyword evidence="2" id="KW-0812">Transmembrane</keyword>
<feature type="transmembrane region" description="Helical" evidence="2">
    <location>
        <begin position="326"/>
        <end position="346"/>
    </location>
</feature>
<feature type="compositionally biased region" description="Low complexity" evidence="1">
    <location>
        <begin position="12"/>
        <end position="25"/>
    </location>
</feature>
<evidence type="ECO:0000313" key="3">
    <source>
        <dbReference type="EMBL" id="CDJ37613.1"/>
    </source>
</evidence>
<gene>
    <name evidence="3" type="ORF">ETH_00001610</name>
</gene>
<feature type="compositionally biased region" description="Low complexity" evidence="1">
    <location>
        <begin position="118"/>
        <end position="128"/>
    </location>
</feature>
<dbReference type="AlphaFoldDB" id="U6KQ96"/>
<dbReference type="VEuPathDB" id="ToxoDB:ETH_00001610"/>
<feature type="compositionally biased region" description="Low complexity" evidence="1">
    <location>
        <begin position="34"/>
        <end position="55"/>
    </location>
</feature>
<evidence type="ECO:0000256" key="2">
    <source>
        <dbReference type="SAM" id="Phobius"/>
    </source>
</evidence>
<protein>
    <submittedName>
        <fullName evidence="3">Uncharacterized protein</fullName>
    </submittedName>
</protein>
<reference evidence="3" key="2">
    <citation type="submission" date="2013-10" db="EMBL/GenBank/DDBJ databases">
        <authorList>
            <person name="Aslett M."/>
        </authorList>
    </citation>
    <scope>NUCLEOTIDE SEQUENCE [LARGE SCALE GENOMIC DNA]</scope>
    <source>
        <strain evidence="3">Houghton</strain>
    </source>
</reference>
<accession>U6KQ96</accession>
<dbReference type="OMA" id="CTHNNKE"/>
<feature type="transmembrane region" description="Helical" evidence="2">
    <location>
        <begin position="252"/>
        <end position="273"/>
    </location>
</feature>
<dbReference type="Proteomes" id="UP000030747">
    <property type="component" value="Unassembled WGS sequence"/>
</dbReference>